<dbReference type="Proteomes" id="UP001567538">
    <property type="component" value="Unassembled WGS sequence"/>
</dbReference>
<keyword evidence="9 21" id="KW-0732">Signal</keyword>
<dbReference type="InterPro" id="IPR017441">
    <property type="entry name" value="Protein_kinase_ATP_BS"/>
</dbReference>
<proteinExistence type="inferred from homology"/>
<comment type="similarity">
    <text evidence="2">In the N-terminal section; belongs to the leguminous lectin family.</text>
</comment>
<evidence type="ECO:0000313" key="23">
    <source>
        <dbReference type="EMBL" id="KAL1538806.1"/>
    </source>
</evidence>
<evidence type="ECO:0000256" key="12">
    <source>
        <dbReference type="ARBA" id="ARBA00022840"/>
    </source>
</evidence>
<dbReference type="FunFam" id="1.10.510.10:FF:000060">
    <property type="entry name" value="G-type lectin S-receptor-like serine/threonine-protein kinase"/>
    <property type="match status" value="1"/>
</dbReference>
<evidence type="ECO:0000256" key="20">
    <source>
        <dbReference type="PROSITE-ProRule" id="PRU10141"/>
    </source>
</evidence>
<dbReference type="InterPro" id="IPR008271">
    <property type="entry name" value="Ser/Thr_kinase_AS"/>
</dbReference>
<dbReference type="Pfam" id="PF07714">
    <property type="entry name" value="PK_Tyr_Ser-Thr"/>
    <property type="match status" value="2"/>
</dbReference>
<keyword evidence="16" id="KW-0675">Receptor</keyword>
<evidence type="ECO:0000256" key="15">
    <source>
        <dbReference type="ARBA" id="ARBA00023157"/>
    </source>
</evidence>
<evidence type="ECO:0000256" key="4">
    <source>
        <dbReference type="ARBA" id="ARBA00012513"/>
    </source>
</evidence>
<dbReference type="InterPro" id="IPR052059">
    <property type="entry name" value="CR_Ser/Thr_kinase"/>
</dbReference>
<keyword evidence="12 20" id="KW-0067">ATP-binding</keyword>
<comment type="caution">
    <text evidence="23">The sequence shown here is derived from an EMBL/GenBank/DDBJ whole genome shotgun (WGS) entry which is preliminary data.</text>
</comment>
<dbReference type="GO" id="GO:0005524">
    <property type="term" value="F:ATP binding"/>
    <property type="evidence" value="ECO:0007669"/>
    <property type="project" value="UniProtKB-UniRule"/>
</dbReference>
<keyword evidence="13" id="KW-1133">Transmembrane helix</keyword>
<evidence type="ECO:0000256" key="2">
    <source>
        <dbReference type="ARBA" id="ARBA00008536"/>
    </source>
</evidence>
<evidence type="ECO:0000256" key="17">
    <source>
        <dbReference type="ARBA" id="ARBA00023180"/>
    </source>
</evidence>
<evidence type="ECO:0000256" key="7">
    <source>
        <dbReference type="ARBA" id="ARBA00022679"/>
    </source>
</evidence>
<dbReference type="InterPro" id="IPR000719">
    <property type="entry name" value="Prot_kinase_dom"/>
</dbReference>
<feature type="domain" description="Protein kinase" evidence="22">
    <location>
        <begin position="681"/>
        <end position="955"/>
    </location>
</feature>
<keyword evidence="11 23" id="KW-0418">Kinase</keyword>
<comment type="catalytic activity">
    <reaction evidence="18">
        <text>L-threonyl-[protein] + ATP = O-phospho-L-threonyl-[protein] + ADP + H(+)</text>
        <dbReference type="Rhea" id="RHEA:46608"/>
        <dbReference type="Rhea" id="RHEA-COMP:11060"/>
        <dbReference type="Rhea" id="RHEA-COMP:11605"/>
        <dbReference type="ChEBI" id="CHEBI:15378"/>
        <dbReference type="ChEBI" id="CHEBI:30013"/>
        <dbReference type="ChEBI" id="CHEBI:30616"/>
        <dbReference type="ChEBI" id="CHEBI:61977"/>
        <dbReference type="ChEBI" id="CHEBI:456216"/>
        <dbReference type="EC" id="2.7.11.1"/>
    </reaction>
</comment>
<dbReference type="AlphaFoldDB" id="A0ABD1G3X6"/>
<dbReference type="FunFam" id="3.30.200.20:FF:000039">
    <property type="entry name" value="receptor-like protein kinase FERONIA"/>
    <property type="match status" value="1"/>
</dbReference>
<evidence type="ECO:0000256" key="5">
    <source>
        <dbReference type="ARBA" id="ARBA00022475"/>
    </source>
</evidence>
<dbReference type="FunFam" id="3.30.200.20:FF:000162">
    <property type="entry name" value="Adenine nucleotide alpha hydrolase-like domain kinase"/>
    <property type="match status" value="1"/>
</dbReference>
<dbReference type="GO" id="GO:0005886">
    <property type="term" value="C:plasma membrane"/>
    <property type="evidence" value="ECO:0007669"/>
    <property type="project" value="UniProtKB-SubCell"/>
</dbReference>
<dbReference type="FunFam" id="1.10.510.10:FF:000240">
    <property type="entry name" value="Lectin-domain containing receptor kinase A4.3"/>
    <property type="match status" value="1"/>
</dbReference>
<dbReference type="FunFam" id="2.60.120.430:FF:000003">
    <property type="entry name" value="FERONIA receptor-like kinase"/>
    <property type="match status" value="1"/>
</dbReference>
<dbReference type="Gene3D" id="3.30.200.20">
    <property type="entry name" value="Phosphorylase Kinase, domain 1"/>
    <property type="match status" value="2"/>
</dbReference>
<evidence type="ECO:0000256" key="9">
    <source>
        <dbReference type="ARBA" id="ARBA00022729"/>
    </source>
</evidence>
<keyword evidence="8" id="KW-0812">Transmembrane</keyword>
<evidence type="ECO:0000256" key="16">
    <source>
        <dbReference type="ARBA" id="ARBA00023170"/>
    </source>
</evidence>
<feature type="chain" id="PRO_5044750857" description="non-specific serine/threonine protein kinase" evidence="21">
    <location>
        <begin position="25"/>
        <end position="955"/>
    </location>
</feature>
<keyword evidence="14" id="KW-0472">Membrane</keyword>
<keyword evidence="10 20" id="KW-0547">Nucleotide-binding</keyword>
<dbReference type="SUPFAM" id="SSF56112">
    <property type="entry name" value="Protein kinase-like (PK-like)"/>
    <property type="match status" value="2"/>
</dbReference>
<protein>
    <recommendedName>
        <fullName evidence="4">non-specific serine/threonine protein kinase</fullName>
        <ecNumber evidence="4">2.7.11.1</ecNumber>
    </recommendedName>
</protein>
<evidence type="ECO:0000313" key="24">
    <source>
        <dbReference type="Proteomes" id="UP001567538"/>
    </source>
</evidence>
<dbReference type="PROSITE" id="PS50011">
    <property type="entry name" value="PROTEIN_KINASE_DOM"/>
    <property type="match status" value="2"/>
</dbReference>
<comment type="catalytic activity">
    <reaction evidence="19">
        <text>L-seryl-[protein] + ATP = O-phospho-L-seryl-[protein] + ADP + H(+)</text>
        <dbReference type="Rhea" id="RHEA:17989"/>
        <dbReference type="Rhea" id="RHEA-COMP:9863"/>
        <dbReference type="Rhea" id="RHEA-COMP:11604"/>
        <dbReference type="ChEBI" id="CHEBI:15378"/>
        <dbReference type="ChEBI" id="CHEBI:29999"/>
        <dbReference type="ChEBI" id="CHEBI:30616"/>
        <dbReference type="ChEBI" id="CHEBI:83421"/>
        <dbReference type="ChEBI" id="CHEBI:456216"/>
        <dbReference type="EC" id="2.7.11.1"/>
    </reaction>
</comment>
<dbReference type="EC" id="2.7.11.1" evidence="4"/>
<dbReference type="Gene3D" id="2.60.120.430">
    <property type="entry name" value="Galactose-binding lectin"/>
    <property type="match status" value="1"/>
</dbReference>
<evidence type="ECO:0000256" key="1">
    <source>
        <dbReference type="ARBA" id="ARBA00004251"/>
    </source>
</evidence>
<dbReference type="CDD" id="cd14066">
    <property type="entry name" value="STKc_IRAK"/>
    <property type="match status" value="2"/>
</dbReference>
<keyword evidence="17" id="KW-0325">Glycoprotein</keyword>
<keyword evidence="15" id="KW-1015">Disulfide bond</keyword>
<keyword evidence="24" id="KW-1185">Reference proteome</keyword>
<dbReference type="GO" id="GO:0002229">
    <property type="term" value="P:defense response to oomycetes"/>
    <property type="evidence" value="ECO:0007669"/>
    <property type="project" value="UniProtKB-ARBA"/>
</dbReference>
<organism evidence="23 24">
    <name type="scientific">Salvia divinorum</name>
    <name type="common">Maria pastora</name>
    <name type="synonym">Diviner's sage</name>
    <dbReference type="NCBI Taxonomy" id="28513"/>
    <lineage>
        <taxon>Eukaryota</taxon>
        <taxon>Viridiplantae</taxon>
        <taxon>Streptophyta</taxon>
        <taxon>Embryophyta</taxon>
        <taxon>Tracheophyta</taxon>
        <taxon>Spermatophyta</taxon>
        <taxon>Magnoliopsida</taxon>
        <taxon>eudicotyledons</taxon>
        <taxon>Gunneridae</taxon>
        <taxon>Pentapetalae</taxon>
        <taxon>asterids</taxon>
        <taxon>lamiids</taxon>
        <taxon>Lamiales</taxon>
        <taxon>Lamiaceae</taxon>
        <taxon>Nepetoideae</taxon>
        <taxon>Mentheae</taxon>
        <taxon>Salviinae</taxon>
        <taxon>Salvia</taxon>
        <taxon>Salvia subgen. Calosphace</taxon>
    </lineage>
</organism>
<evidence type="ECO:0000256" key="14">
    <source>
        <dbReference type="ARBA" id="ARBA00023136"/>
    </source>
</evidence>
<dbReference type="EMBL" id="JBEAFC010000010">
    <property type="protein sequence ID" value="KAL1538806.1"/>
    <property type="molecule type" value="Genomic_DNA"/>
</dbReference>
<evidence type="ECO:0000256" key="18">
    <source>
        <dbReference type="ARBA" id="ARBA00047899"/>
    </source>
</evidence>
<dbReference type="PANTHER" id="PTHR47973">
    <property type="entry name" value="CYSTEINE-RICH RECEPTOR-LIKE PROTEIN KINASE 3"/>
    <property type="match status" value="1"/>
</dbReference>
<keyword evidence="7 23" id="KW-0808">Transferase</keyword>
<feature type="signal peptide" evidence="21">
    <location>
        <begin position="1"/>
        <end position="24"/>
    </location>
</feature>
<dbReference type="InterPro" id="IPR011009">
    <property type="entry name" value="Kinase-like_dom_sf"/>
</dbReference>
<keyword evidence="6 23" id="KW-0723">Serine/threonine-protein kinase</keyword>
<evidence type="ECO:0000259" key="22">
    <source>
        <dbReference type="PROSITE" id="PS50011"/>
    </source>
</evidence>
<dbReference type="Gene3D" id="1.10.510.10">
    <property type="entry name" value="Transferase(Phosphotransferase) domain 1"/>
    <property type="match status" value="2"/>
</dbReference>
<feature type="binding site" evidence="20">
    <location>
        <position position="331"/>
    </location>
    <ligand>
        <name>ATP</name>
        <dbReference type="ChEBI" id="CHEBI:30616"/>
    </ligand>
</feature>
<dbReference type="PROSITE" id="PS00107">
    <property type="entry name" value="PROTEIN_KINASE_ATP"/>
    <property type="match status" value="2"/>
</dbReference>
<feature type="binding site" evidence="20">
    <location>
        <position position="709"/>
    </location>
    <ligand>
        <name>ATP</name>
        <dbReference type="ChEBI" id="CHEBI:30616"/>
    </ligand>
</feature>
<evidence type="ECO:0000256" key="3">
    <source>
        <dbReference type="ARBA" id="ARBA00010217"/>
    </source>
</evidence>
<dbReference type="InterPro" id="IPR001245">
    <property type="entry name" value="Ser-Thr/Tyr_kinase_cat_dom"/>
</dbReference>
<evidence type="ECO:0000256" key="13">
    <source>
        <dbReference type="ARBA" id="ARBA00022989"/>
    </source>
</evidence>
<dbReference type="PROSITE" id="PS00108">
    <property type="entry name" value="PROTEIN_KINASE_ST"/>
    <property type="match status" value="1"/>
</dbReference>
<sequence length="955" mass="106982">MKPARISHATPFLFLLVTIRAVSSNPTYFTVDISINSGSSETSAARSGREWVGDMQPRLSSLLKIKGSSMISTVNHKLTSADPVPNKTARLSRSQFSYLFQVSHGQKIIRFHFNPASYKGFEGLVDLFTIEAGPFTLLSEFSASLTAEALGVDTFVKEFWLNIQVNQQLIISFSPKSSQTLDTYAFINGIEILGSNELLAGSEVVKLGNTDSSQASSNLMPPSRDSLSQTILVFLASLDRRNATAAIAIAIISLLSIILHKLREHWEENSSTKEENEPSPKAARVCRRFSLAEIQLATRYFSDKRLIGRGGFGNVYRGVIDEGQMTVAIKKLNANSMQGAREFLAEIETLSGLRHVNLVSLIGYCNDHGEMILVYDYMAGGTLGNHIYKRSRKQRHISSLTWKQRLNICIGAGRGLDYLHTGHGVIHRDVKASNILLDEDLVAKVSDFGLAKPEDRRKLQTHVSTNVKGTRGYLDPHYFHTRKLTRKSDTYAFGVVLFEVLCGRPAVDFRVTEDEQILSMWAQDKNSKGEVDQIVDLTLRGEISPSSIKTFVEVAERCLEDEPNNRPTMSQVVMQLELALEQQESKQILTSDEILSSYEEIGQSADTMQSSVSNIGLQKFTGSPNNQTGHKVGSTKVSRFWPWNRSNSSKENDLLLSEIREANLRLTVFDWDTLSAATNRFSSSNKVGKGGFGSVYKGELPTKQVVAVKRYKTSSDQSLKEFKNEILLLPNLDHQNIIKLLGCCIHSRESLLVYEFMGNRSLDTFIGDNKKQSFPWPIRFKVIKGIARGLHYLHQDSRLRIIHGDPKSSNILLDHEMVPKISDFGFSMELLEHQSEVETGLAAGTKFYISPERLKHGRVSVKSDVYSFGVVILEIVSRQGAWRFYTLKKMKLHDYAQELQSEGKALDMVDGSLDEQFPADEALRCIRIGLQCTLEHPRDRPTMSSVLKMLDRDTI</sequence>
<feature type="domain" description="Protein kinase" evidence="22">
    <location>
        <begin position="301"/>
        <end position="578"/>
    </location>
</feature>
<evidence type="ECO:0000256" key="19">
    <source>
        <dbReference type="ARBA" id="ARBA00048679"/>
    </source>
</evidence>
<dbReference type="SMART" id="SM00220">
    <property type="entry name" value="S_TKc"/>
    <property type="match status" value="2"/>
</dbReference>
<evidence type="ECO:0000256" key="11">
    <source>
        <dbReference type="ARBA" id="ARBA00022777"/>
    </source>
</evidence>
<evidence type="ECO:0000256" key="10">
    <source>
        <dbReference type="ARBA" id="ARBA00022741"/>
    </source>
</evidence>
<evidence type="ECO:0000256" key="8">
    <source>
        <dbReference type="ARBA" id="ARBA00022692"/>
    </source>
</evidence>
<accession>A0ABD1G3X6</accession>
<comment type="similarity">
    <text evidence="3">In the C-terminal section; belongs to the protein kinase superfamily. Ser/Thr protein kinase family.</text>
</comment>
<name>A0ABD1G3X6_SALDI</name>
<gene>
    <name evidence="23" type="ORF">AAHA92_27506</name>
</gene>
<dbReference type="GO" id="GO:0004674">
    <property type="term" value="F:protein serine/threonine kinase activity"/>
    <property type="evidence" value="ECO:0007669"/>
    <property type="project" value="UniProtKB-KW"/>
</dbReference>
<evidence type="ECO:0000256" key="21">
    <source>
        <dbReference type="SAM" id="SignalP"/>
    </source>
</evidence>
<reference evidence="23 24" key="1">
    <citation type="submission" date="2024-06" db="EMBL/GenBank/DDBJ databases">
        <title>A chromosome level genome sequence of Diviner's sage (Salvia divinorum).</title>
        <authorList>
            <person name="Ford S.A."/>
            <person name="Ro D.-K."/>
            <person name="Ness R.W."/>
            <person name="Phillips M.A."/>
        </authorList>
    </citation>
    <scope>NUCLEOTIDE SEQUENCE [LARGE SCALE GENOMIC DNA]</scope>
    <source>
        <strain evidence="23">SAF-2024a</strain>
        <tissue evidence="23">Leaf</tissue>
    </source>
</reference>
<comment type="subcellular location">
    <subcellularLocation>
        <location evidence="1">Cell membrane</location>
        <topology evidence="1">Single-pass type I membrane protein</topology>
    </subcellularLocation>
</comment>
<evidence type="ECO:0000256" key="6">
    <source>
        <dbReference type="ARBA" id="ARBA00022527"/>
    </source>
</evidence>
<keyword evidence="5" id="KW-1003">Cell membrane</keyword>